<dbReference type="FunFam" id="3.40.309.10:FF:000007">
    <property type="entry name" value="Aldehyde-alcohol dehydrogenase"/>
    <property type="match status" value="1"/>
</dbReference>
<dbReference type="GO" id="GO:0015976">
    <property type="term" value="P:carbon utilization"/>
    <property type="evidence" value="ECO:0007669"/>
    <property type="project" value="InterPro"/>
</dbReference>
<dbReference type="Pfam" id="PF00465">
    <property type="entry name" value="Fe-ADH"/>
    <property type="match status" value="1"/>
</dbReference>
<dbReference type="Gene3D" id="3.40.50.1970">
    <property type="match status" value="1"/>
</dbReference>
<feature type="domain" description="Aldehyde dehydrogenase" evidence="9">
    <location>
        <begin position="8"/>
        <end position="267"/>
    </location>
</feature>
<dbReference type="PROSITE" id="PS00913">
    <property type="entry name" value="ADH_IRON_1"/>
    <property type="match status" value="1"/>
</dbReference>
<comment type="similarity">
    <text evidence="6 8">In the N-terminal section; belongs to the aldehyde dehydrogenase family.</text>
</comment>
<dbReference type="InterPro" id="IPR039697">
    <property type="entry name" value="Alcohol_dehydrogenase_Fe"/>
</dbReference>
<dbReference type="InterPro" id="IPR034789">
    <property type="entry name" value="AAD_C"/>
</dbReference>
<keyword evidence="5" id="KW-0511">Multifunctional enzyme</keyword>
<proteinExistence type="inferred from homology"/>
<evidence type="ECO:0000256" key="8">
    <source>
        <dbReference type="PIRNR" id="PIRNR000111"/>
    </source>
</evidence>
<dbReference type="PANTHER" id="PTHR11496">
    <property type="entry name" value="ALCOHOL DEHYDROGENASE"/>
    <property type="match status" value="1"/>
</dbReference>
<comment type="caution">
    <text evidence="12">The sequence shown here is derived from an EMBL/GenBank/DDBJ whole genome shotgun (WGS) entry which is preliminary data.</text>
</comment>
<evidence type="ECO:0000256" key="2">
    <source>
        <dbReference type="ARBA" id="ARBA00023002"/>
    </source>
</evidence>
<dbReference type="SUPFAM" id="SSF53720">
    <property type="entry name" value="ALDH-like"/>
    <property type="match status" value="1"/>
</dbReference>
<evidence type="ECO:0000256" key="5">
    <source>
        <dbReference type="ARBA" id="ARBA00023268"/>
    </source>
</evidence>
<dbReference type="InterPro" id="IPR016161">
    <property type="entry name" value="Ald_DH/histidinol_DH"/>
</dbReference>
<dbReference type="FunFam" id="1.20.1090.10:FF:000001">
    <property type="entry name" value="Aldehyde-alcohol dehydrogenase"/>
    <property type="match status" value="1"/>
</dbReference>
<feature type="domain" description="Alcohol dehydrogenase iron-type/glycerol dehydrogenase GldA" evidence="10">
    <location>
        <begin position="454"/>
        <end position="633"/>
    </location>
</feature>
<evidence type="ECO:0000256" key="3">
    <source>
        <dbReference type="ARBA" id="ARBA00023004"/>
    </source>
</evidence>
<keyword evidence="4" id="KW-0520">NAD</keyword>
<comment type="similarity">
    <text evidence="7 8">In the C-terminal section; belongs to the iron-containing alcohol dehydrogenase family.</text>
</comment>
<dbReference type="InterPro" id="IPR018211">
    <property type="entry name" value="ADH_Fe_CS"/>
</dbReference>
<dbReference type="EMBL" id="JABMKT010000036">
    <property type="protein sequence ID" value="NYV28353.1"/>
    <property type="molecule type" value="Genomic_DNA"/>
</dbReference>
<dbReference type="PIRSF" id="PIRSF000111">
    <property type="entry name" value="ALDH_ADH"/>
    <property type="match status" value="1"/>
</dbReference>
<protein>
    <recommendedName>
        <fullName evidence="8">Aldehyde-alcohol dehydrogenase</fullName>
    </recommendedName>
</protein>
<dbReference type="Gene3D" id="1.20.1090.10">
    <property type="entry name" value="Dehydroquinate synthase-like - alpha domain"/>
    <property type="match status" value="1"/>
</dbReference>
<keyword evidence="13" id="KW-1185">Reference proteome</keyword>
<keyword evidence="2 8" id="KW-0560">Oxidoreductase</keyword>
<dbReference type="InterPro" id="IPR056798">
    <property type="entry name" value="ADH_Fe_C"/>
</dbReference>
<organism evidence="12 13">
    <name type="scientific">Streptobacillus felis</name>
    <dbReference type="NCBI Taxonomy" id="1384509"/>
    <lineage>
        <taxon>Bacteria</taxon>
        <taxon>Fusobacteriati</taxon>
        <taxon>Fusobacteriota</taxon>
        <taxon>Fusobacteriia</taxon>
        <taxon>Fusobacteriales</taxon>
        <taxon>Leptotrichiaceae</taxon>
        <taxon>Streptobacillus</taxon>
    </lineage>
</organism>
<dbReference type="GO" id="GO:0046872">
    <property type="term" value="F:metal ion binding"/>
    <property type="evidence" value="ECO:0007669"/>
    <property type="project" value="InterPro"/>
</dbReference>
<dbReference type="Pfam" id="PF25137">
    <property type="entry name" value="ADH_Fe_C"/>
    <property type="match status" value="1"/>
</dbReference>
<evidence type="ECO:0000259" key="9">
    <source>
        <dbReference type="Pfam" id="PF00171"/>
    </source>
</evidence>
<dbReference type="OrthoDB" id="9804734at2"/>
<evidence type="ECO:0000259" key="10">
    <source>
        <dbReference type="Pfam" id="PF00465"/>
    </source>
</evidence>
<dbReference type="InterPro" id="IPR012079">
    <property type="entry name" value="Bifunc_Ald-ADH"/>
</dbReference>
<keyword evidence="3" id="KW-0408">Iron</keyword>
<dbReference type="Gene3D" id="3.40.309.10">
    <property type="entry name" value="Aldehyde Dehydrogenase, Chain A, domain 2"/>
    <property type="match status" value="1"/>
</dbReference>
<accession>A0A7Z0PGN1</accession>
<gene>
    <name evidence="12" type="primary">adhE</name>
    <name evidence="12" type="synonym">adhC</name>
    <name evidence="12" type="ORF">HP397_06000</name>
</gene>
<dbReference type="NCBIfam" id="NF010378">
    <property type="entry name" value="PRK13805.1"/>
    <property type="match status" value="1"/>
</dbReference>
<dbReference type="PANTHER" id="PTHR11496:SF83">
    <property type="entry name" value="HYDROXYACID-OXOACID TRANSHYDROGENASE, MITOCHONDRIAL"/>
    <property type="match status" value="1"/>
</dbReference>
<feature type="domain" description="Fe-containing alcohol dehydrogenase-like C-terminal" evidence="11">
    <location>
        <begin position="644"/>
        <end position="859"/>
    </location>
</feature>
<dbReference type="Gene3D" id="3.40.605.10">
    <property type="entry name" value="Aldehyde Dehydrogenase, Chain A, domain 1"/>
    <property type="match status" value="1"/>
</dbReference>
<comment type="cofactor">
    <cofactor evidence="1">
        <name>Fe(2+)</name>
        <dbReference type="ChEBI" id="CHEBI:29033"/>
    </cofactor>
</comment>
<evidence type="ECO:0000256" key="7">
    <source>
        <dbReference type="ARBA" id="ARBA00035645"/>
    </source>
</evidence>
<dbReference type="InterPro" id="IPR016163">
    <property type="entry name" value="Ald_DH_C"/>
</dbReference>
<dbReference type="GO" id="GO:0006066">
    <property type="term" value="P:alcohol metabolic process"/>
    <property type="evidence" value="ECO:0007669"/>
    <property type="project" value="InterPro"/>
</dbReference>
<evidence type="ECO:0000313" key="13">
    <source>
        <dbReference type="Proteomes" id="UP000526184"/>
    </source>
</evidence>
<dbReference type="AlphaFoldDB" id="A0A7Z0PGN1"/>
<dbReference type="CDD" id="cd07122">
    <property type="entry name" value="ALDH_F20_ACDH"/>
    <property type="match status" value="1"/>
</dbReference>
<evidence type="ECO:0000256" key="4">
    <source>
        <dbReference type="ARBA" id="ARBA00023027"/>
    </source>
</evidence>
<dbReference type="RefSeq" id="WP_067321382.1">
    <property type="nucleotide sequence ID" value="NZ_CBCRWS010000038.1"/>
</dbReference>
<dbReference type="GO" id="GO:0008774">
    <property type="term" value="F:acetaldehyde dehydrogenase (acetylating) activity"/>
    <property type="evidence" value="ECO:0007669"/>
    <property type="project" value="UniProtKB-UniRule"/>
</dbReference>
<name>A0A7Z0PGN1_9FUSO</name>
<evidence type="ECO:0000256" key="1">
    <source>
        <dbReference type="ARBA" id="ARBA00001954"/>
    </source>
</evidence>
<dbReference type="InterPro" id="IPR015590">
    <property type="entry name" value="Aldehyde_DH_dom"/>
</dbReference>
<dbReference type="SUPFAM" id="SSF56796">
    <property type="entry name" value="Dehydroquinate synthase-like"/>
    <property type="match status" value="1"/>
</dbReference>
<reference evidence="12 13" key="1">
    <citation type="submission" date="2020-05" db="EMBL/GenBank/DDBJ databases">
        <title>Streptobacillus felis strain LHL191014123.</title>
        <authorList>
            <person name="Fawzy A."/>
            <person name="Rau J."/>
            <person name="Risse K."/>
            <person name="Schauerte N."/>
            <person name="Geiger C."/>
            <person name="Blom J."/>
            <person name="Imirzalioglu C."/>
            <person name="Falgenhauer J."/>
            <person name="Bach A."/>
            <person name="Herden C."/>
            <person name="Eisenberg T."/>
        </authorList>
    </citation>
    <scope>NUCLEOTIDE SEQUENCE [LARGE SCALE GENOMIC DNA]</scope>
    <source>
        <strain evidence="12 13">LHL191014123</strain>
    </source>
</reference>
<dbReference type="FunFam" id="3.40.50.1970:FF:000002">
    <property type="entry name" value="Aldehyde-alcohol dehydrogenase"/>
    <property type="match status" value="1"/>
</dbReference>
<evidence type="ECO:0000256" key="6">
    <source>
        <dbReference type="ARBA" id="ARBA00035641"/>
    </source>
</evidence>
<sequence>MVVKDIKSLKEMMKNVREAQEKYASFTQEQVDKIFRKVAQTINDQRIILATMAVEETGMGLIEDKVIKNHFASEYIYNKYKDEKTCGILEEDKSYGIKKIATPIGVIAGVIPTTNPTSTAVFKILLALKTRNAIIISPHPRAKNSTIYAAKLALEVAKKYGAPDNIISWIDEPSMELSRELMSSVDLILATGGPGMVKSAYSSGTPAIGVGAGNTPVIIDETADIKMTANYILLSKTFDNGVICASEQALILPESKYDEIKKEFVARGAYVLKKDEIQKVRDVMFKEGSLNADIVGQSAYTIATMAGLKVPENIRVLIGEVKDYSEKEAFAHEKLSPILAMYKAKGFEEQMTIAKALIELGGLGHTSCIYINEAEVDKIDRFGREMKTGRTLVNMPASLGAIGDVFNFKLEPSLTLGCGSWGGNSVSENVGVKHLLNVKTVAERRENMLWFKVPEKIYFKYGSLPIALEELKDDNHKKAFIVTDNTLAELGYTNHVTRVLEKIGIDFRIFSNVGVDPTLSSTMAGAEAMREYQPDVIIALGGGSAMDAAKIMWVLYEYPNIRFKDLAMRFMDIRKRIFAFPKMGIKAKFVAVATSAGTGSEVTPFSVITDDETGIKYPLADYELTPDVAINDPELMLTMPKGLTVASGIDVFTHAIESYVSVLATEYTKPYSLEAMKIVMKYLPESVALGSKAVKAKEKMANASCIAGMAFANAFLGINHSLAHKLGGKFHVPHGIANALVISEVIRFNAEDAPTKMGVFPQYRYPDAVNRYAKVADFLGLSKPGQTKEEKVEALVAGVEDLKEKIGIPKTIRDWGIPEKDFLEAVDELSVDAFDDQCTPANPRYPLISELKEIYLKSYYGREEYLKMKNSK</sequence>
<dbReference type="InterPro" id="IPR016162">
    <property type="entry name" value="Ald_DH_N"/>
</dbReference>
<dbReference type="GO" id="GO:0004022">
    <property type="term" value="F:alcohol dehydrogenase (NAD+) activity"/>
    <property type="evidence" value="ECO:0007669"/>
    <property type="project" value="UniProtKB-UniRule"/>
</dbReference>
<evidence type="ECO:0000259" key="11">
    <source>
        <dbReference type="Pfam" id="PF25137"/>
    </source>
</evidence>
<dbReference type="CDD" id="cd08178">
    <property type="entry name" value="AAD_C"/>
    <property type="match status" value="1"/>
</dbReference>
<evidence type="ECO:0000313" key="12">
    <source>
        <dbReference type="EMBL" id="NYV28353.1"/>
    </source>
</evidence>
<dbReference type="Pfam" id="PF00171">
    <property type="entry name" value="Aldedh"/>
    <property type="match status" value="1"/>
</dbReference>
<dbReference type="Proteomes" id="UP000526184">
    <property type="component" value="Unassembled WGS sequence"/>
</dbReference>
<dbReference type="InterPro" id="IPR001670">
    <property type="entry name" value="ADH_Fe/GldA"/>
</dbReference>